<keyword evidence="9" id="KW-1185">Reference proteome</keyword>
<dbReference type="CDD" id="cd18989">
    <property type="entry name" value="LGIC_ECD_cation"/>
    <property type="match status" value="1"/>
</dbReference>
<dbReference type="SUPFAM" id="SSF90112">
    <property type="entry name" value="Neurotransmitter-gated ion-channel transmembrane pore"/>
    <property type="match status" value="1"/>
</dbReference>
<comment type="subcellular location">
    <subcellularLocation>
        <location evidence="1">Membrane</location>
        <topology evidence="1">Multi-pass membrane protein</topology>
    </subcellularLocation>
</comment>
<keyword evidence="5" id="KW-0732">Signal</keyword>
<sequence>MRNIIFTALILIGIAPCVTCQTGANFKDLRTKLFVTDSYDYRVRPTNDQKLPTEISVDLHLLAINELNEAKQTMKTTAYLALIWTDAFLKWKPSDYGNIQDAFWPQGEVWKPDIALKNSNLEYKELGVPSLNVLNRYDGTVEWRPFQVFESSCSLDITHFPFDYQTCYMKFEAWSYLKAQVIMIGGSNGVKLNDYEPNAAWEIIDSTWDIVEDNEDSTISFSITMKRKPLYFMLSVIIPITTLAILNLCVSVLPTSSGEKAGYAITVFLAFTVFLTVISSSLPQSSDSVALIAVFLIIQTICSTLTTVLALALLRMSSFDQTVAIPRILIFFMRCLKCKSCSKEFNIAPNRVVSIKDTESKIFDMSSTGDVEYSWKEVVNCLDVVLFVVNASIFVSSWLGCFMAAKNSKP</sequence>
<evidence type="ECO:0000256" key="1">
    <source>
        <dbReference type="ARBA" id="ARBA00004141"/>
    </source>
</evidence>
<evidence type="ECO:0000256" key="5">
    <source>
        <dbReference type="RuleBase" id="RU000687"/>
    </source>
</evidence>
<keyword evidence="3 5" id="KW-1133">Transmembrane helix</keyword>
<dbReference type="PROSITE" id="PS00236">
    <property type="entry name" value="NEUROTR_ION_CHANNEL"/>
    <property type="match status" value="1"/>
</dbReference>
<evidence type="ECO:0000313" key="9">
    <source>
        <dbReference type="Proteomes" id="UP000828390"/>
    </source>
</evidence>
<dbReference type="AlphaFoldDB" id="A0A9D4F081"/>
<dbReference type="Pfam" id="PF02931">
    <property type="entry name" value="Neur_chan_LBD"/>
    <property type="match status" value="1"/>
</dbReference>
<gene>
    <name evidence="8" type="ORF">DPMN_168208</name>
</gene>
<dbReference type="InterPro" id="IPR006202">
    <property type="entry name" value="Neur_chan_lig-bd"/>
</dbReference>
<dbReference type="EMBL" id="JAIWYP010000008">
    <property type="protein sequence ID" value="KAH3790014.1"/>
    <property type="molecule type" value="Genomic_DNA"/>
</dbReference>
<dbReference type="GO" id="GO:0005230">
    <property type="term" value="F:extracellular ligand-gated monoatomic ion channel activity"/>
    <property type="evidence" value="ECO:0007669"/>
    <property type="project" value="InterPro"/>
</dbReference>
<comment type="caution">
    <text evidence="8">The sequence shown here is derived from an EMBL/GenBank/DDBJ whole genome shotgun (WGS) entry which is preliminary data.</text>
</comment>
<evidence type="ECO:0000256" key="3">
    <source>
        <dbReference type="ARBA" id="ARBA00022989"/>
    </source>
</evidence>
<protein>
    <submittedName>
        <fullName evidence="8">Uncharacterized protein</fullName>
    </submittedName>
</protein>
<dbReference type="Gene3D" id="2.70.170.10">
    <property type="entry name" value="Neurotransmitter-gated ion-channel ligand-binding domain"/>
    <property type="match status" value="1"/>
</dbReference>
<keyword evidence="5" id="KW-0407">Ion channel</keyword>
<dbReference type="PRINTS" id="PR00252">
    <property type="entry name" value="NRIONCHANNEL"/>
</dbReference>
<proteinExistence type="inferred from homology"/>
<dbReference type="InterPro" id="IPR036719">
    <property type="entry name" value="Neuro-gated_channel_TM_sf"/>
</dbReference>
<organism evidence="8 9">
    <name type="scientific">Dreissena polymorpha</name>
    <name type="common">Zebra mussel</name>
    <name type="synonym">Mytilus polymorpha</name>
    <dbReference type="NCBI Taxonomy" id="45954"/>
    <lineage>
        <taxon>Eukaryota</taxon>
        <taxon>Metazoa</taxon>
        <taxon>Spiralia</taxon>
        <taxon>Lophotrochozoa</taxon>
        <taxon>Mollusca</taxon>
        <taxon>Bivalvia</taxon>
        <taxon>Autobranchia</taxon>
        <taxon>Heteroconchia</taxon>
        <taxon>Euheterodonta</taxon>
        <taxon>Imparidentia</taxon>
        <taxon>Neoheterodontei</taxon>
        <taxon>Myida</taxon>
        <taxon>Dreissenoidea</taxon>
        <taxon>Dreissenidae</taxon>
        <taxon>Dreissena</taxon>
    </lineage>
</organism>
<dbReference type="GO" id="GO:0004888">
    <property type="term" value="F:transmembrane signaling receptor activity"/>
    <property type="evidence" value="ECO:0007669"/>
    <property type="project" value="InterPro"/>
</dbReference>
<reference evidence="8" key="1">
    <citation type="journal article" date="2019" name="bioRxiv">
        <title>The Genome of the Zebra Mussel, Dreissena polymorpha: A Resource for Invasive Species Research.</title>
        <authorList>
            <person name="McCartney M.A."/>
            <person name="Auch B."/>
            <person name="Kono T."/>
            <person name="Mallez S."/>
            <person name="Zhang Y."/>
            <person name="Obille A."/>
            <person name="Becker A."/>
            <person name="Abrahante J.E."/>
            <person name="Garbe J."/>
            <person name="Badalamenti J.P."/>
            <person name="Herman A."/>
            <person name="Mangelson H."/>
            <person name="Liachko I."/>
            <person name="Sullivan S."/>
            <person name="Sone E.D."/>
            <person name="Koren S."/>
            <person name="Silverstein K.A.T."/>
            <person name="Beckman K.B."/>
            <person name="Gohl D.M."/>
        </authorList>
    </citation>
    <scope>NUCLEOTIDE SEQUENCE</scope>
    <source>
        <strain evidence="8">Duluth1</strain>
        <tissue evidence="8">Whole animal</tissue>
    </source>
</reference>
<keyword evidence="4 5" id="KW-0472">Membrane</keyword>
<accession>A0A9D4F081</accession>
<feature type="chain" id="PRO_5039763875" evidence="5">
    <location>
        <begin position="21"/>
        <end position="410"/>
    </location>
</feature>
<feature type="transmembrane region" description="Helical" evidence="5">
    <location>
        <begin position="230"/>
        <end position="250"/>
    </location>
</feature>
<dbReference type="Pfam" id="PF02932">
    <property type="entry name" value="Neur_chan_memb"/>
    <property type="match status" value="1"/>
</dbReference>
<keyword evidence="5" id="KW-0813">Transport</keyword>
<dbReference type="InterPro" id="IPR036734">
    <property type="entry name" value="Neur_chan_lig-bd_sf"/>
</dbReference>
<evidence type="ECO:0000259" key="6">
    <source>
        <dbReference type="Pfam" id="PF02931"/>
    </source>
</evidence>
<dbReference type="GO" id="GO:0016020">
    <property type="term" value="C:membrane"/>
    <property type="evidence" value="ECO:0007669"/>
    <property type="project" value="UniProtKB-SubCell"/>
</dbReference>
<feature type="transmembrane region" description="Helical" evidence="5">
    <location>
        <begin position="384"/>
        <end position="405"/>
    </location>
</feature>
<feature type="signal peptide" evidence="5">
    <location>
        <begin position="1"/>
        <end position="20"/>
    </location>
</feature>
<dbReference type="CDD" id="cd19051">
    <property type="entry name" value="LGIC_TM_cation"/>
    <property type="match status" value="1"/>
</dbReference>
<feature type="transmembrane region" description="Helical" evidence="5">
    <location>
        <begin position="288"/>
        <end position="314"/>
    </location>
</feature>
<keyword evidence="5" id="KW-0406">Ion transport</keyword>
<feature type="domain" description="Neurotransmitter-gated ion-channel transmembrane" evidence="7">
    <location>
        <begin position="236"/>
        <end position="317"/>
    </location>
</feature>
<dbReference type="SUPFAM" id="SSF63712">
    <property type="entry name" value="Nicotinic receptor ligand binding domain-like"/>
    <property type="match status" value="1"/>
</dbReference>
<name>A0A9D4F081_DREPO</name>
<evidence type="ECO:0000256" key="2">
    <source>
        <dbReference type="ARBA" id="ARBA00022692"/>
    </source>
</evidence>
<feature type="transmembrane region" description="Helical" evidence="5">
    <location>
        <begin position="262"/>
        <end position="282"/>
    </location>
</feature>
<dbReference type="FunFam" id="2.70.170.10:FF:000028">
    <property type="entry name" value="AcetylCholine Receptor"/>
    <property type="match status" value="1"/>
</dbReference>
<keyword evidence="2 5" id="KW-0812">Transmembrane</keyword>
<evidence type="ECO:0000256" key="4">
    <source>
        <dbReference type="ARBA" id="ARBA00023136"/>
    </source>
</evidence>
<dbReference type="InterPro" id="IPR006029">
    <property type="entry name" value="Neurotrans-gated_channel_TM"/>
</dbReference>
<dbReference type="Proteomes" id="UP000828390">
    <property type="component" value="Unassembled WGS sequence"/>
</dbReference>
<dbReference type="InterPro" id="IPR038050">
    <property type="entry name" value="Neuro_actylchol_rec"/>
</dbReference>
<evidence type="ECO:0000313" key="8">
    <source>
        <dbReference type="EMBL" id="KAH3790014.1"/>
    </source>
</evidence>
<feature type="domain" description="Neurotransmitter-gated ion-channel ligand-binding" evidence="6">
    <location>
        <begin position="34"/>
        <end position="229"/>
    </location>
</feature>
<dbReference type="Gene3D" id="1.20.58.390">
    <property type="entry name" value="Neurotransmitter-gated ion-channel transmembrane domain"/>
    <property type="match status" value="1"/>
</dbReference>
<dbReference type="PANTHER" id="PTHR18945">
    <property type="entry name" value="NEUROTRANSMITTER GATED ION CHANNEL"/>
    <property type="match status" value="1"/>
</dbReference>
<reference evidence="8" key="2">
    <citation type="submission" date="2020-11" db="EMBL/GenBank/DDBJ databases">
        <authorList>
            <person name="McCartney M.A."/>
            <person name="Auch B."/>
            <person name="Kono T."/>
            <person name="Mallez S."/>
            <person name="Becker A."/>
            <person name="Gohl D.M."/>
            <person name="Silverstein K.A.T."/>
            <person name="Koren S."/>
            <person name="Bechman K.B."/>
            <person name="Herman A."/>
            <person name="Abrahante J.E."/>
            <person name="Garbe J."/>
        </authorList>
    </citation>
    <scope>NUCLEOTIDE SEQUENCE</scope>
    <source>
        <strain evidence="8">Duluth1</strain>
        <tissue evidence="8">Whole animal</tissue>
    </source>
</reference>
<dbReference type="InterPro" id="IPR006201">
    <property type="entry name" value="Neur_channel"/>
</dbReference>
<comment type="similarity">
    <text evidence="5">Belongs to the ligand-gated ion channel (TC 1.A.9) family.</text>
</comment>
<evidence type="ECO:0000259" key="7">
    <source>
        <dbReference type="Pfam" id="PF02932"/>
    </source>
</evidence>
<dbReference type="InterPro" id="IPR018000">
    <property type="entry name" value="Neurotransmitter_ion_chnl_CS"/>
</dbReference>